<protein>
    <submittedName>
        <fullName evidence="1">Uncharacterized protein</fullName>
    </submittedName>
</protein>
<reference evidence="1 2" key="1">
    <citation type="submission" date="2017-05" db="EMBL/GenBank/DDBJ databases">
        <authorList>
            <person name="Hanf Z.R."/>
            <person name="Kautto E.A."/>
            <person name="Lee N.W."/>
            <person name="Nabb C."/>
            <person name="Nelson M."/>
            <person name="Smith O.J."/>
            <person name="Steiner S.B."/>
            <person name="Tyransky A."/>
            <person name="Ball S.L."/>
            <person name="Breitenberger C.A."/>
            <person name="Daniels C.J."/>
            <person name="Garlena R.A."/>
            <person name="Russell D.A."/>
            <person name="Pope W.H."/>
            <person name="Jacobs-Sera D."/>
            <person name="Hendrix R.W."/>
            <person name="Hatfull G.F."/>
        </authorList>
    </citation>
    <scope>NUCLEOTIDE SEQUENCE [LARGE SCALE GENOMIC DNA]</scope>
</reference>
<sequence length="46" mass="5345">MVVIHETHVMIITPIGTEECRDCWACKCHSPVIVFEQPCRQTFKID</sequence>
<evidence type="ECO:0000313" key="1">
    <source>
        <dbReference type="EMBL" id="ASD52312.1"/>
    </source>
</evidence>
<accession>A0A218M5R2</accession>
<keyword evidence="2" id="KW-1185">Reference proteome</keyword>
<evidence type="ECO:0000313" key="2">
    <source>
        <dbReference type="Proteomes" id="UP000225325"/>
    </source>
</evidence>
<dbReference type="EMBL" id="MF038790">
    <property type="protein sequence ID" value="ASD52312.1"/>
    <property type="molecule type" value="Genomic_DNA"/>
</dbReference>
<name>A0A218M5R2_9CAUD</name>
<proteinExistence type="predicted"/>
<organism evidence="1 2">
    <name type="scientific">Arthrobacter phage Niktson</name>
    <dbReference type="NCBI Taxonomy" id="2014347"/>
    <lineage>
        <taxon>Viruses</taxon>
        <taxon>Duplodnaviria</taxon>
        <taxon>Heunggongvirae</taxon>
        <taxon>Uroviricota</taxon>
        <taxon>Caudoviricetes</taxon>
        <taxon>Gordonvirus</taxon>
        <taxon>Gordonvirus niktson</taxon>
    </lineage>
</organism>
<dbReference type="Proteomes" id="UP000225325">
    <property type="component" value="Segment"/>
</dbReference>
<gene>
    <name evidence="1" type="ORF">NIKTSON_69</name>
</gene>